<name>A0A517PDP2_9PLAN</name>
<reference evidence="3 4" key="1">
    <citation type="submission" date="2019-02" db="EMBL/GenBank/DDBJ databases">
        <title>Deep-cultivation of Planctomycetes and their phenomic and genomic characterization uncovers novel biology.</title>
        <authorList>
            <person name="Wiegand S."/>
            <person name="Jogler M."/>
            <person name="Boedeker C."/>
            <person name="Pinto D."/>
            <person name="Vollmers J."/>
            <person name="Rivas-Marin E."/>
            <person name="Kohn T."/>
            <person name="Peeters S.H."/>
            <person name="Heuer A."/>
            <person name="Rast P."/>
            <person name="Oberbeckmann S."/>
            <person name="Bunk B."/>
            <person name="Jeske O."/>
            <person name="Meyerdierks A."/>
            <person name="Storesund J.E."/>
            <person name="Kallscheuer N."/>
            <person name="Luecker S."/>
            <person name="Lage O.M."/>
            <person name="Pohl T."/>
            <person name="Merkel B.J."/>
            <person name="Hornburger P."/>
            <person name="Mueller R.-W."/>
            <person name="Bruemmer F."/>
            <person name="Labrenz M."/>
            <person name="Spormann A.M."/>
            <person name="Op den Camp H."/>
            <person name="Overmann J."/>
            <person name="Amann R."/>
            <person name="Jetten M.S.M."/>
            <person name="Mascher T."/>
            <person name="Medema M.H."/>
            <person name="Devos D.P."/>
            <person name="Kaster A.-K."/>
            <person name="Ovreas L."/>
            <person name="Rohde M."/>
            <person name="Galperin M.Y."/>
            <person name="Jogler C."/>
        </authorList>
    </citation>
    <scope>NUCLEOTIDE SEQUENCE [LARGE SCALE GENOMIC DNA]</scope>
    <source>
        <strain evidence="3 4">CA12</strain>
    </source>
</reference>
<dbReference type="Pfam" id="PF01979">
    <property type="entry name" value="Amidohydro_1"/>
    <property type="match status" value="1"/>
</dbReference>
<dbReference type="InterPro" id="IPR006680">
    <property type="entry name" value="Amidohydro-rel"/>
</dbReference>
<dbReference type="AlphaFoldDB" id="A0A517PDP2"/>
<evidence type="ECO:0000256" key="1">
    <source>
        <dbReference type="ARBA" id="ARBA00022801"/>
    </source>
</evidence>
<evidence type="ECO:0000259" key="2">
    <source>
        <dbReference type="Pfam" id="PF01979"/>
    </source>
</evidence>
<dbReference type="Proteomes" id="UP000318741">
    <property type="component" value="Chromosome"/>
</dbReference>
<feature type="domain" description="Amidohydrolase-related" evidence="2">
    <location>
        <begin position="57"/>
        <end position="409"/>
    </location>
</feature>
<dbReference type="EC" id="3.5.4.4" evidence="3"/>
<gene>
    <name evidence="3" type="ORF">CA12_36110</name>
</gene>
<dbReference type="InterPro" id="IPR011059">
    <property type="entry name" value="Metal-dep_hydrolase_composite"/>
</dbReference>
<dbReference type="SUPFAM" id="SSF51556">
    <property type="entry name" value="Metallo-dependent hydrolases"/>
    <property type="match status" value="1"/>
</dbReference>
<accession>A0A517PDP2</accession>
<dbReference type="GO" id="GO:0016810">
    <property type="term" value="F:hydrolase activity, acting on carbon-nitrogen (but not peptide) bonds"/>
    <property type="evidence" value="ECO:0007669"/>
    <property type="project" value="InterPro"/>
</dbReference>
<keyword evidence="1 3" id="KW-0378">Hydrolase</keyword>
<dbReference type="KEGG" id="acaf:CA12_36110"/>
<dbReference type="PANTHER" id="PTHR43794">
    <property type="entry name" value="AMINOHYDROLASE SSNA-RELATED"/>
    <property type="match status" value="1"/>
</dbReference>
<keyword evidence="4" id="KW-1185">Reference proteome</keyword>
<dbReference type="EMBL" id="CP036265">
    <property type="protein sequence ID" value="QDT17486.1"/>
    <property type="molecule type" value="Genomic_DNA"/>
</dbReference>
<dbReference type="RefSeq" id="WP_165700841.1">
    <property type="nucleotide sequence ID" value="NZ_CP036265.1"/>
</dbReference>
<dbReference type="InterPro" id="IPR050287">
    <property type="entry name" value="MTA/SAH_deaminase"/>
</dbReference>
<evidence type="ECO:0000313" key="3">
    <source>
        <dbReference type="EMBL" id="QDT17486.1"/>
    </source>
</evidence>
<dbReference type="SUPFAM" id="SSF51338">
    <property type="entry name" value="Composite domain of metallo-dependent hydrolases"/>
    <property type="match status" value="1"/>
</dbReference>
<sequence length="413" mass="43537">MSAPDAPPAALTARWVLPVEGPPIHGGTVELTPDGRVAAVHDRPDARSGAEDLGELTLLPGFVNCHTHLEFSDFTAPLPAAGTFADWIAATVAARRDRPGDRMERVNRGLAECLAAGVTTVGEIATGTPEQGGWDAARLPPPHARPALVAFGELIAPRDPVAGLAAARAFLHGDADPPDLIRGLSPHAPYSVHPAVPTLLAACPDTAAAPWAIHLLETDEEIDLMAQNRGPLAAAMARLGATRGDFGANRLRRDYLDPLAAAARGLVIHGNRQTKADVEWLSAPERWQLSVIYCPRTHAHFRHPPHPWLALREAGVRVALGTDGRGSNPDLSVLGELQFLHAQFPAVPTGELLALGTLHGAEAMGVHGGRIAANRPADLCGIRPGVMTNDPAADVLHPVSAVAAVWRAGRRVR</sequence>
<proteinExistence type="predicted"/>
<dbReference type="InterPro" id="IPR032466">
    <property type="entry name" value="Metal_Hydrolase"/>
</dbReference>
<organism evidence="3 4">
    <name type="scientific">Alienimonas californiensis</name>
    <dbReference type="NCBI Taxonomy" id="2527989"/>
    <lineage>
        <taxon>Bacteria</taxon>
        <taxon>Pseudomonadati</taxon>
        <taxon>Planctomycetota</taxon>
        <taxon>Planctomycetia</taxon>
        <taxon>Planctomycetales</taxon>
        <taxon>Planctomycetaceae</taxon>
        <taxon>Alienimonas</taxon>
    </lineage>
</organism>
<dbReference type="Gene3D" id="3.20.20.140">
    <property type="entry name" value="Metal-dependent hydrolases"/>
    <property type="match status" value="1"/>
</dbReference>
<evidence type="ECO:0000313" key="4">
    <source>
        <dbReference type="Proteomes" id="UP000318741"/>
    </source>
</evidence>
<protein>
    <submittedName>
        <fullName evidence="3">Adenosine deaminase</fullName>
        <ecNumber evidence="3">3.5.4.4</ecNumber>
    </submittedName>
</protein>
<dbReference type="PANTHER" id="PTHR43794:SF11">
    <property type="entry name" value="AMIDOHYDROLASE-RELATED DOMAIN-CONTAINING PROTEIN"/>
    <property type="match status" value="1"/>
</dbReference>